<dbReference type="AlphaFoldDB" id="A0A5B7FI63"/>
<proteinExistence type="predicted"/>
<sequence length="79" mass="8661">MTPPDHQPRVFRLPGPCLLREPACQDCLGDVVLEGWGQHVCIPSSHCKAGVPVRPVSVCVCAETLHLAQQKVATEVRHR</sequence>
<reference evidence="1 2" key="1">
    <citation type="submission" date="2019-05" db="EMBL/GenBank/DDBJ databases">
        <title>Another draft genome of Portunus trituberculatus and its Hox gene families provides insights of decapod evolution.</title>
        <authorList>
            <person name="Jeong J.-H."/>
            <person name="Song I."/>
            <person name="Kim S."/>
            <person name="Choi T."/>
            <person name="Kim D."/>
            <person name="Ryu S."/>
            <person name="Kim W."/>
        </authorList>
    </citation>
    <scope>NUCLEOTIDE SEQUENCE [LARGE SCALE GENOMIC DNA]</scope>
    <source>
        <tissue evidence="1">Muscle</tissue>
    </source>
</reference>
<comment type="caution">
    <text evidence="1">The sequence shown here is derived from an EMBL/GenBank/DDBJ whole genome shotgun (WGS) entry which is preliminary data.</text>
</comment>
<gene>
    <name evidence="1" type="ORF">E2C01_038530</name>
</gene>
<evidence type="ECO:0000313" key="1">
    <source>
        <dbReference type="EMBL" id="MPC44849.1"/>
    </source>
</evidence>
<keyword evidence="2" id="KW-1185">Reference proteome</keyword>
<name>A0A5B7FI63_PORTR</name>
<accession>A0A5B7FI63</accession>
<organism evidence="1 2">
    <name type="scientific">Portunus trituberculatus</name>
    <name type="common">Swimming crab</name>
    <name type="synonym">Neptunus trituberculatus</name>
    <dbReference type="NCBI Taxonomy" id="210409"/>
    <lineage>
        <taxon>Eukaryota</taxon>
        <taxon>Metazoa</taxon>
        <taxon>Ecdysozoa</taxon>
        <taxon>Arthropoda</taxon>
        <taxon>Crustacea</taxon>
        <taxon>Multicrustacea</taxon>
        <taxon>Malacostraca</taxon>
        <taxon>Eumalacostraca</taxon>
        <taxon>Eucarida</taxon>
        <taxon>Decapoda</taxon>
        <taxon>Pleocyemata</taxon>
        <taxon>Brachyura</taxon>
        <taxon>Eubrachyura</taxon>
        <taxon>Portunoidea</taxon>
        <taxon>Portunidae</taxon>
        <taxon>Portuninae</taxon>
        <taxon>Portunus</taxon>
    </lineage>
</organism>
<protein>
    <submittedName>
        <fullName evidence="1">Uncharacterized protein</fullName>
    </submittedName>
</protein>
<dbReference type="EMBL" id="VSRR010006465">
    <property type="protein sequence ID" value="MPC44849.1"/>
    <property type="molecule type" value="Genomic_DNA"/>
</dbReference>
<evidence type="ECO:0000313" key="2">
    <source>
        <dbReference type="Proteomes" id="UP000324222"/>
    </source>
</evidence>
<dbReference type="Proteomes" id="UP000324222">
    <property type="component" value="Unassembled WGS sequence"/>
</dbReference>